<dbReference type="GO" id="GO:0030248">
    <property type="term" value="F:cellulose binding"/>
    <property type="evidence" value="ECO:0007669"/>
    <property type="project" value="InterPro"/>
</dbReference>
<evidence type="ECO:0000313" key="4">
    <source>
        <dbReference type="EMBL" id="RQP21247.1"/>
    </source>
</evidence>
<dbReference type="RefSeq" id="WP_124543874.1">
    <property type="nucleotide sequence ID" value="NZ_QUSW01000012.1"/>
</dbReference>
<keyword evidence="5" id="KW-1185">Reference proteome</keyword>
<dbReference type="Gene3D" id="2.60.40.10">
    <property type="entry name" value="Immunoglobulins"/>
    <property type="match status" value="1"/>
</dbReference>
<dbReference type="Gene3D" id="2.160.20.10">
    <property type="entry name" value="Single-stranded right-handed beta-helix, Pectin lyase-like"/>
    <property type="match status" value="1"/>
</dbReference>
<feature type="chain" id="PRO_5018311871" description="Fibronectin type-III domain-containing protein" evidence="1">
    <location>
        <begin position="33"/>
        <end position="904"/>
    </location>
</feature>
<proteinExistence type="predicted"/>
<dbReference type="OrthoDB" id="241638at2"/>
<dbReference type="GO" id="GO:0005975">
    <property type="term" value="P:carbohydrate metabolic process"/>
    <property type="evidence" value="ECO:0007669"/>
    <property type="project" value="InterPro"/>
</dbReference>
<dbReference type="PROSITE" id="PS50853">
    <property type="entry name" value="FN3"/>
    <property type="match status" value="1"/>
</dbReference>
<dbReference type="SMART" id="SM00060">
    <property type="entry name" value="FN3"/>
    <property type="match status" value="1"/>
</dbReference>
<dbReference type="EMBL" id="QUSW01000012">
    <property type="protein sequence ID" value="RQP21247.1"/>
    <property type="molecule type" value="Genomic_DNA"/>
</dbReference>
<evidence type="ECO:0000259" key="2">
    <source>
        <dbReference type="PROSITE" id="PS50853"/>
    </source>
</evidence>
<feature type="domain" description="Fibronectin type-III" evidence="2">
    <location>
        <begin position="663"/>
        <end position="752"/>
    </location>
</feature>
<accession>A0A3N7HGV5</accession>
<dbReference type="SUPFAM" id="SSF51126">
    <property type="entry name" value="Pectin lyase-like"/>
    <property type="match status" value="2"/>
</dbReference>
<dbReference type="CDD" id="cd00063">
    <property type="entry name" value="FN3"/>
    <property type="match status" value="1"/>
</dbReference>
<dbReference type="InterPro" id="IPR013783">
    <property type="entry name" value="Ig-like_fold"/>
</dbReference>
<dbReference type="InterPro" id="IPR011050">
    <property type="entry name" value="Pectin_lyase_fold/virulence"/>
</dbReference>
<dbReference type="SUPFAM" id="SSF49384">
    <property type="entry name" value="Carbohydrate-binding domain"/>
    <property type="match status" value="1"/>
</dbReference>
<protein>
    <recommendedName>
        <fullName evidence="6">Fibronectin type-III domain-containing protein</fullName>
    </recommendedName>
</protein>
<sequence length="904" mass="94752">MKLNHLTASTSGRVAGWMALLLLMAFALSAHALDLSAANRRAPLPGLYDWRHAGYNEGADLPTDANVTATIYAVNFGVTANDGTDDTTALQAAIDSGSGTGFNGLRKLVLPAGTINISRSIAVRSSYLWIVGAGSDPATGTKIVFKPDANTRYDILTADSSQPDMSAMASGSGQMGWVWPGRGLFKVQVTDVHDAYASEYAAAPANRRDIFEGSVNFHWKAGVKVRQTAPYAALKGATIIPLDSSADMSHFSVGGYVQIGAANTRKMFTDEMGADCVASPDECTNGFMKSQVFKLSAVDAAGKTITLDKPLEFDLNRDSVADGSAQMPASAGGSPALYYSKAVPLKMVRGVGFSNFYTELPLTGLPRLGGGTHTATAADAIHNYGNIAPEYAMHGIIFKWAADSFVRNVKLSMTGSHPIVTEFAKNIQVQDNQVDGAWNKGKGGNGYLRGSKVWDSLYTGNTLRNVRHFTFQWGASGNVAIANDFDCDMNLHGGWERNNLFELNTVKVPFNHSSGSCTANCGGEGGGTDAGTWYPIYWSTGGKAHWAGATGPKNIFYNNLMKKEKDANGDHVGDGFGGTDSDFLPYYSSDGSKQHTIFQLGTDSANEANYKHLETSPGVKLADWGGSETLDWAVSPRNGVNSSRTDGASASLFLVNAGAPCTVPGTPAGLVATPGNAQVNTSWNAVSGAASYTLSWKADAASAWTAAGGITSTSSSRTGLANGTLYDFKVAAVNSCGTSADSTVVKATPAGSGGGGGSFEVKAELNRDDSKQTKYNVSVKNTGTAAATGLSARIYVDVSELLAANHAASSVVCDVRSGTSSSFTCSALKPYSGNVYYAEMNFGSYNLAAGATLNHNVTLRLSDWALIWNSGNDYSRTGLNTSSAVVTTRIPVYQGGTLASGTNP</sequence>
<dbReference type="AlphaFoldDB" id="A0A3N7HGV5"/>
<dbReference type="Proteomes" id="UP000267464">
    <property type="component" value="Unassembled WGS sequence"/>
</dbReference>
<dbReference type="InterPro" id="IPR012334">
    <property type="entry name" value="Pectin_lyas_fold"/>
</dbReference>
<dbReference type="InterPro" id="IPR001956">
    <property type="entry name" value="CBM3"/>
</dbReference>
<dbReference type="InterPro" id="IPR008965">
    <property type="entry name" value="CBM2/CBM3_carb-bd_dom_sf"/>
</dbReference>
<feature type="signal peptide" evidence="1">
    <location>
        <begin position="1"/>
        <end position="32"/>
    </location>
</feature>
<evidence type="ECO:0000259" key="3">
    <source>
        <dbReference type="PROSITE" id="PS51172"/>
    </source>
</evidence>
<dbReference type="Gene3D" id="2.60.40.710">
    <property type="entry name" value="Endoglucanase-like"/>
    <property type="match status" value="1"/>
</dbReference>
<feature type="domain" description="CBM3" evidence="3">
    <location>
        <begin position="751"/>
        <end position="904"/>
    </location>
</feature>
<dbReference type="PROSITE" id="PS51172">
    <property type="entry name" value="CBM3"/>
    <property type="match status" value="1"/>
</dbReference>
<dbReference type="InterPro" id="IPR003961">
    <property type="entry name" value="FN3_dom"/>
</dbReference>
<reference evidence="4 5" key="1">
    <citation type="submission" date="2018-08" db="EMBL/GenBank/DDBJ databases">
        <authorList>
            <person name="Khan S.A."/>
            <person name="Jeon C.O."/>
            <person name="Chun B.H."/>
            <person name="Jeong S.E."/>
        </authorList>
    </citation>
    <scope>NUCLEOTIDE SEQUENCE [LARGE SCALE GENOMIC DNA]</scope>
    <source>
        <strain evidence="4 5">S-16</strain>
    </source>
</reference>
<dbReference type="InterPro" id="IPR036966">
    <property type="entry name" value="CBM3_sf"/>
</dbReference>
<evidence type="ECO:0000313" key="5">
    <source>
        <dbReference type="Proteomes" id="UP000267464"/>
    </source>
</evidence>
<reference evidence="4 5" key="2">
    <citation type="submission" date="2018-12" db="EMBL/GenBank/DDBJ databases">
        <title>Rhizobacter gummiphilus sp. nov., a rubber-degrading bacterium isolated from the soil of a botanical garden in Japan.</title>
        <authorList>
            <person name="Shunsuke S.S."/>
        </authorList>
    </citation>
    <scope>NUCLEOTIDE SEQUENCE [LARGE SCALE GENOMIC DNA]</scope>
    <source>
        <strain evidence="4 5">S-16</strain>
    </source>
</reference>
<gene>
    <name evidence="4" type="ORF">DZC73_28850</name>
</gene>
<dbReference type="SUPFAM" id="SSF49265">
    <property type="entry name" value="Fibronectin type III"/>
    <property type="match status" value="1"/>
</dbReference>
<organism evidence="4 5">
    <name type="scientific">Piscinibacter terrae</name>
    <dbReference type="NCBI Taxonomy" id="2496871"/>
    <lineage>
        <taxon>Bacteria</taxon>
        <taxon>Pseudomonadati</taxon>
        <taxon>Pseudomonadota</taxon>
        <taxon>Betaproteobacteria</taxon>
        <taxon>Burkholderiales</taxon>
        <taxon>Sphaerotilaceae</taxon>
        <taxon>Piscinibacter</taxon>
    </lineage>
</organism>
<dbReference type="InterPro" id="IPR036116">
    <property type="entry name" value="FN3_sf"/>
</dbReference>
<name>A0A3N7HGV5_9BURK</name>
<keyword evidence="1" id="KW-0732">Signal</keyword>
<evidence type="ECO:0000256" key="1">
    <source>
        <dbReference type="SAM" id="SignalP"/>
    </source>
</evidence>
<comment type="caution">
    <text evidence="4">The sequence shown here is derived from an EMBL/GenBank/DDBJ whole genome shotgun (WGS) entry which is preliminary data.</text>
</comment>
<evidence type="ECO:0008006" key="6">
    <source>
        <dbReference type="Google" id="ProtNLM"/>
    </source>
</evidence>